<comment type="caution">
    <text evidence="1">The sequence shown here is derived from an EMBL/GenBank/DDBJ whole genome shotgun (WGS) entry which is preliminary data.</text>
</comment>
<name>A0A0F9Q560_9ZZZZ</name>
<protein>
    <submittedName>
        <fullName evidence="1">Uncharacterized protein</fullName>
    </submittedName>
</protein>
<gene>
    <name evidence="1" type="ORF">LCGC14_0746770</name>
</gene>
<sequence>MEQIHDVEEKEVRLSEVQRSKIYELARRVSHEMLDEVCPALFRAIMTTDSKLLKNQLGIVIFHLQKNDRINTVIGLQKLLEASLKVAPEELFKILGSADSDAQELAQKIKALL</sequence>
<accession>A0A0F9Q560</accession>
<dbReference type="EMBL" id="LAZR01001782">
    <property type="protein sequence ID" value="KKN39115.1"/>
    <property type="molecule type" value="Genomic_DNA"/>
</dbReference>
<proteinExistence type="predicted"/>
<evidence type="ECO:0000313" key="1">
    <source>
        <dbReference type="EMBL" id="KKN39115.1"/>
    </source>
</evidence>
<organism evidence="1">
    <name type="scientific">marine sediment metagenome</name>
    <dbReference type="NCBI Taxonomy" id="412755"/>
    <lineage>
        <taxon>unclassified sequences</taxon>
        <taxon>metagenomes</taxon>
        <taxon>ecological metagenomes</taxon>
    </lineage>
</organism>
<dbReference type="AlphaFoldDB" id="A0A0F9Q560"/>
<reference evidence="1" key="1">
    <citation type="journal article" date="2015" name="Nature">
        <title>Complex archaea that bridge the gap between prokaryotes and eukaryotes.</title>
        <authorList>
            <person name="Spang A."/>
            <person name="Saw J.H."/>
            <person name="Jorgensen S.L."/>
            <person name="Zaremba-Niedzwiedzka K."/>
            <person name="Martijn J."/>
            <person name="Lind A.E."/>
            <person name="van Eijk R."/>
            <person name="Schleper C."/>
            <person name="Guy L."/>
            <person name="Ettema T.J."/>
        </authorList>
    </citation>
    <scope>NUCLEOTIDE SEQUENCE</scope>
</reference>